<evidence type="ECO:0000313" key="4">
    <source>
        <dbReference type="EMBL" id="MEC5497007.1"/>
    </source>
</evidence>
<reference evidence="4 9" key="4">
    <citation type="journal article" date="2023" name="Nat. Commun.">
        <title>Genomic dissection of endemic carbapenem resistance reveals metallo-beta-lactamase dissemination through clonal, plasmid and integron transfer.</title>
        <authorList>
            <person name="Macesic N."/>
            <person name="Hawkey J."/>
            <person name="Vezina B."/>
            <person name="Wisniewski J.A."/>
            <person name="Cottingham H."/>
            <person name="Blakeway L.V."/>
            <person name="Harshegyi T."/>
            <person name="Pragastis K."/>
            <person name="Badoordeen G.Z."/>
            <person name="Dennison A."/>
            <person name="Spelman D.W."/>
            <person name="Jenney A.W.J."/>
            <person name="Peleg A.Y."/>
        </authorList>
    </citation>
    <scope>NUCLEOTIDE SEQUENCE [LARGE SCALE GENOMIC DNA]</scope>
    <source>
        <strain evidence="4 9">CPO519</strain>
    </source>
</reference>
<evidence type="ECO:0000313" key="1">
    <source>
        <dbReference type="EMBL" id="CUW35951.1"/>
    </source>
</evidence>
<protein>
    <submittedName>
        <fullName evidence="5">Uncharacterized protein</fullName>
    </submittedName>
</protein>
<evidence type="ECO:0000313" key="2">
    <source>
        <dbReference type="EMBL" id="KQD18102.1"/>
    </source>
</evidence>
<dbReference type="Proteomes" id="UP000194699">
    <property type="component" value="Unassembled WGS sequence"/>
</dbReference>
<evidence type="ECO:0000313" key="7">
    <source>
        <dbReference type="Proteomes" id="UP000066661"/>
    </source>
</evidence>
<reference evidence="5 8" key="3">
    <citation type="submission" date="2017-05" db="EMBL/GenBank/DDBJ databases">
        <authorList>
            <person name="Song R."/>
            <person name="Chenine A.L."/>
            <person name="Ruprecht R.M."/>
        </authorList>
    </citation>
    <scope>NUCLEOTIDE SEQUENCE [LARGE SCALE GENOMIC DNA]</scope>
    <source>
        <strain evidence="5 8">PR350</strain>
    </source>
</reference>
<evidence type="ECO:0000313" key="3">
    <source>
        <dbReference type="EMBL" id="MDK4881979.1"/>
    </source>
</evidence>
<dbReference type="Proteomes" id="UP000066661">
    <property type="component" value="Chromosome I"/>
</dbReference>
<dbReference type="Proteomes" id="UP000051322">
    <property type="component" value="Unassembled WGS sequence"/>
</dbReference>
<gene>
    <name evidence="1" type="ORF">ABR2091_2554</name>
    <name evidence="2" type="ORF">APD06_02410</name>
    <name evidence="5" type="ORF">B9X95_00030</name>
    <name evidence="4" type="ORF">P9867_011135</name>
    <name evidence="3" type="ORF">P9867_09760</name>
</gene>
<dbReference type="EMBL" id="NGEL01000001">
    <property type="protein sequence ID" value="OTM94545.1"/>
    <property type="molecule type" value="Genomic_DNA"/>
</dbReference>
<dbReference type="EMBL" id="JARTMM020000001">
    <property type="protein sequence ID" value="MEC5497007.1"/>
    <property type="molecule type" value="Genomic_DNA"/>
</dbReference>
<proteinExistence type="predicted"/>
<dbReference type="EMBL" id="LN997846">
    <property type="protein sequence ID" value="CUW35951.1"/>
    <property type="molecule type" value="Genomic_DNA"/>
</dbReference>
<dbReference type="EMBL" id="JARTMM010000031">
    <property type="protein sequence ID" value="MDK4881979.1"/>
    <property type="molecule type" value="Genomic_DNA"/>
</dbReference>
<dbReference type="EMBL" id="LLFE01000070">
    <property type="protein sequence ID" value="KQD18102.1"/>
    <property type="molecule type" value="Genomic_DNA"/>
</dbReference>
<evidence type="ECO:0000313" key="5">
    <source>
        <dbReference type="EMBL" id="OTM94545.1"/>
    </source>
</evidence>
<evidence type="ECO:0000313" key="6">
    <source>
        <dbReference type="Proteomes" id="UP000051322"/>
    </source>
</evidence>
<reference evidence="2 6" key="1">
    <citation type="submission" date="2015-10" db="EMBL/GenBank/DDBJ databases">
        <title>The utility of whole genome sequencing in characterizing Acinetobacter epidemiology and analyzing hospital outbreaks.</title>
        <authorList>
            <person name="Ozer E.A."/>
            <person name="Fitzpatrick M.A."/>
            <person name="Hauser A.R."/>
        </authorList>
    </citation>
    <scope>NUCLEOTIDE SEQUENCE [LARGE SCALE GENOMIC DNA]</scope>
    <source>
        <strain evidence="2 6">ABBL059</strain>
    </source>
</reference>
<dbReference type="RefSeq" id="WP_000968697.1">
    <property type="nucleotide sequence ID" value="NZ_AP024802.1"/>
</dbReference>
<dbReference type="Proteomes" id="UP001174156">
    <property type="component" value="Unassembled WGS sequence"/>
</dbReference>
<evidence type="ECO:0000313" key="9">
    <source>
        <dbReference type="Proteomes" id="UP001174156"/>
    </source>
</evidence>
<reference evidence="3" key="5">
    <citation type="submission" date="2023-01" db="EMBL/GenBank/DDBJ databases">
        <title>Genomic dissection of endemic carbapenem resistance: metallo-beta-lactamase gene dissemination through clonal, plasmid and integron transfer pathways.</title>
        <authorList>
            <person name="Macesic N."/>
        </authorList>
    </citation>
    <scope>NUCLEOTIDE SEQUENCE</scope>
    <source>
        <strain evidence="3">CPO519</strain>
    </source>
</reference>
<organism evidence="5 8">
    <name type="scientific">Acinetobacter baumannii</name>
    <dbReference type="NCBI Taxonomy" id="470"/>
    <lineage>
        <taxon>Bacteria</taxon>
        <taxon>Pseudomonadati</taxon>
        <taxon>Pseudomonadota</taxon>
        <taxon>Gammaproteobacteria</taxon>
        <taxon>Moraxellales</taxon>
        <taxon>Moraxellaceae</taxon>
        <taxon>Acinetobacter</taxon>
        <taxon>Acinetobacter calcoaceticus/baumannii complex</taxon>
    </lineage>
</organism>
<dbReference type="AlphaFoldDB" id="A0A0G4QTF4"/>
<accession>A0A0G4QTF4</accession>
<sequence>MMDIKISPKNISNIEIQLDDVTYFSNTVPINGSPMGLMTNDVEINKKLKQILENALASIEISLQSNS</sequence>
<reference evidence="1 7" key="2">
    <citation type="submission" date="2015-12" db="EMBL/GenBank/DDBJ databases">
        <authorList>
            <person name="Wibberg D."/>
        </authorList>
    </citation>
    <scope>NUCLEOTIDE SEQUENCE [LARGE SCALE GENOMIC DNA]</scope>
    <source>
        <strain evidence="1">R2091</strain>
    </source>
</reference>
<reference evidence="4" key="6">
    <citation type="submission" date="2024-01" db="EMBL/GenBank/DDBJ databases">
        <authorList>
            <person name="Macesic N."/>
        </authorList>
    </citation>
    <scope>NUCLEOTIDE SEQUENCE</scope>
    <source>
        <strain evidence="4">CPO519</strain>
    </source>
</reference>
<evidence type="ECO:0000313" key="8">
    <source>
        <dbReference type="Proteomes" id="UP000194699"/>
    </source>
</evidence>
<name>A0A0G4QTF4_ACIBA</name>